<evidence type="ECO:0000313" key="2">
    <source>
        <dbReference type="Proteomes" id="UP000325780"/>
    </source>
</evidence>
<dbReference type="AlphaFoldDB" id="A0A5N6THC9"/>
<evidence type="ECO:0000313" key="1">
    <source>
        <dbReference type="EMBL" id="KAE8145539.1"/>
    </source>
</evidence>
<accession>A0A5N6THC9</accession>
<proteinExistence type="predicted"/>
<dbReference type="Proteomes" id="UP000325780">
    <property type="component" value="Unassembled WGS sequence"/>
</dbReference>
<organism evidence="1 2">
    <name type="scientific">Aspergillus avenaceus</name>
    <dbReference type="NCBI Taxonomy" id="36643"/>
    <lineage>
        <taxon>Eukaryota</taxon>
        <taxon>Fungi</taxon>
        <taxon>Dikarya</taxon>
        <taxon>Ascomycota</taxon>
        <taxon>Pezizomycotina</taxon>
        <taxon>Eurotiomycetes</taxon>
        <taxon>Eurotiomycetidae</taxon>
        <taxon>Eurotiales</taxon>
        <taxon>Aspergillaceae</taxon>
        <taxon>Aspergillus</taxon>
        <taxon>Aspergillus subgen. Circumdati</taxon>
    </lineage>
</organism>
<dbReference type="EMBL" id="ML742336">
    <property type="protein sequence ID" value="KAE8145539.1"/>
    <property type="molecule type" value="Genomic_DNA"/>
</dbReference>
<reference evidence="1 2" key="1">
    <citation type="submission" date="2019-04" db="EMBL/GenBank/DDBJ databases">
        <title>Friends and foes A comparative genomics study of 23 Aspergillus species from section Flavi.</title>
        <authorList>
            <consortium name="DOE Joint Genome Institute"/>
            <person name="Kjaerbolling I."/>
            <person name="Vesth T."/>
            <person name="Frisvad J.C."/>
            <person name="Nybo J.L."/>
            <person name="Theobald S."/>
            <person name="Kildgaard S."/>
            <person name="Isbrandt T."/>
            <person name="Kuo A."/>
            <person name="Sato A."/>
            <person name="Lyhne E.K."/>
            <person name="Kogle M.E."/>
            <person name="Wiebenga A."/>
            <person name="Kun R.S."/>
            <person name="Lubbers R.J."/>
            <person name="Makela M.R."/>
            <person name="Barry K."/>
            <person name="Chovatia M."/>
            <person name="Clum A."/>
            <person name="Daum C."/>
            <person name="Haridas S."/>
            <person name="He G."/>
            <person name="LaButti K."/>
            <person name="Lipzen A."/>
            <person name="Mondo S."/>
            <person name="Riley R."/>
            <person name="Salamov A."/>
            <person name="Simmons B.A."/>
            <person name="Magnuson J.K."/>
            <person name="Henrissat B."/>
            <person name="Mortensen U.H."/>
            <person name="Larsen T.O."/>
            <person name="Devries R.P."/>
            <person name="Grigoriev I.V."/>
            <person name="Machida M."/>
            <person name="Baker S.E."/>
            <person name="Andersen M.R."/>
        </authorList>
    </citation>
    <scope>NUCLEOTIDE SEQUENCE [LARGE SCALE GENOMIC DNA]</scope>
    <source>
        <strain evidence="1 2">IBT 18842</strain>
    </source>
</reference>
<protein>
    <submittedName>
        <fullName evidence="1">Uncharacterized protein</fullName>
    </submittedName>
</protein>
<gene>
    <name evidence="1" type="ORF">BDV25DRAFT_144567</name>
</gene>
<name>A0A5N6THC9_ASPAV</name>
<keyword evidence="2" id="KW-1185">Reference proteome</keyword>
<sequence>MSRPGWKARSVVYIKEPWTEYPPADLVQKLGARYILSSTCVQEPTATFEPVIPIPHTMNKTALVEALAGVLGATSLLRSGAQYPSNNTSVHGLAGNQTLGNVGAVNCTQACVLAGFACVTAIPNDANYWYAASDI</sequence>